<keyword evidence="3" id="KW-1185">Reference proteome</keyword>
<evidence type="ECO:0000313" key="2">
    <source>
        <dbReference type="EMBL" id="GGA47213.1"/>
    </source>
</evidence>
<gene>
    <name evidence="2" type="ORF">GCM10011499_16230</name>
</gene>
<feature type="region of interest" description="Disordered" evidence="1">
    <location>
        <begin position="1"/>
        <end position="23"/>
    </location>
</feature>
<reference evidence="2 3" key="1">
    <citation type="journal article" date="2014" name="Int. J. Syst. Evol. Microbiol.">
        <title>Complete genome sequence of Corynebacterium casei LMG S-19264T (=DSM 44701T), isolated from a smear-ripened cheese.</title>
        <authorList>
            <consortium name="US DOE Joint Genome Institute (JGI-PGF)"/>
            <person name="Walter F."/>
            <person name="Albersmeier A."/>
            <person name="Kalinowski J."/>
            <person name="Ruckert C."/>
        </authorList>
    </citation>
    <scope>NUCLEOTIDE SEQUENCE [LARGE SCALE GENOMIC DNA]</scope>
    <source>
        <strain evidence="2 3">CGMCC 1.15896</strain>
    </source>
</reference>
<name>A0A916RAR6_9HYPH</name>
<dbReference type="EMBL" id="BMKB01000002">
    <property type="protein sequence ID" value="GGA47213.1"/>
    <property type="molecule type" value="Genomic_DNA"/>
</dbReference>
<accession>A0A916RAR6</accession>
<comment type="caution">
    <text evidence="2">The sequence shown here is derived from an EMBL/GenBank/DDBJ whole genome shotgun (WGS) entry which is preliminary data.</text>
</comment>
<dbReference type="AlphaFoldDB" id="A0A916RAR6"/>
<organism evidence="2 3">
    <name type="scientific">Pelagibacterium lentulum</name>
    <dbReference type="NCBI Taxonomy" id="2029865"/>
    <lineage>
        <taxon>Bacteria</taxon>
        <taxon>Pseudomonadati</taxon>
        <taxon>Pseudomonadota</taxon>
        <taxon>Alphaproteobacteria</taxon>
        <taxon>Hyphomicrobiales</taxon>
        <taxon>Devosiaceae</taxon>
        <taxon>Pelagibacterium</taxon>
    </lineage>
</organism>
<evidence type="ECO:0000313" key="3">
    <source>
        <dbReference type="Proteomes" id="UP000596977"/>
    </source>
</evidence>
<protein>
    <submittedName>
        <fullName evidence="2">Uncharacterized protein</fullName>
    </submittedName>
</protein>
<evidence type="ECO:0000256" key="1">
    <source>
        <dbReference type="SAM" id="MobiDB-lite"/>
    </source>
</evidence>
<dbReference type="Proteomes" id="UP000596977">
    <property type="component" value="Unassembled WGS sequence"/>
</dbReference>
<sequence length="55" mass="6034">MINNSSRSAHKESDQPNPKAGRVIEHHLAELHMFGQAPQIVWVATDSAQAEKKAA</sequence>
<proteinExistence type="predicted"/>